<organism evidence="2 3">
    <name type="scientific">Flavobacterium johnsoniae</name>
    <name type="common">Cytophaga johnsonae</name>
    <dbReference type="NCBI Taxonomy" id="986"/>
    <lineage>
        <taxon>Bacteria</taxon>
        <taxon>Pseudomonadati</taxon>
        <taxon>Bacteroidota</taxon>
        <taxon>Flavobacteriia</taxon>
        <taxon>Flavobacteriales</taxon>
        <taxon>Flavobacteriaceae</taxon>
        <taxon>Flavobacterium</taxon>
    </lineage>
</organism>
<keyword evidence="1" id="KW-0732">Signal</keyword>
<reference evidence="2 3" key="1">
    <citation type="submission" date="2016-11" db="EMBL/GenBank/DDBJ databases">
        <authorList>
            <person name="Jaros S."/>
            <person name="Januszkiewicz K."/>
            <person name="Wedrychowicz H."/>
        </authorList>
    </citation>
    <scope>NUCLEOTIDE SEQUENCE [LARGE SCALE GENOMIC DNA]</scope>
    <source>
        <strain evidence="2 3">DSM 6792</strain>
    </source>
</reference>
<dbReference type="AlphaFoldDB" id="A0A1M5VKM5"/>
<protein>
    <recommendedName>
        <fullName evidence="4">DUF4375 domain-containing protein</fullName>
    </recommendedName>
</protein>
<evidence type="ECO:0000313" key="3">
    <source>
        <dbReference type="Proteomes" id="UP000184112"/>
    </source>
</evidence>
<dbReference type="RefSeq" id="WP_083558749.1">
    <property type="nucleotide sequence ID" value="NZ_CP158862.1"/>
</dbReference>
<feature type="chain" id="PRO_5012454831" description="DUF4375 domain-containing protein" evidence="1">
    <location>
        <begin position="24"/>
        <end position="182"/>
    </location>
</feature>
<accession>A0A1M5VKM5</accession>
<proteinExistence type="predicted"/>
<feature type="signal peptide" evidence="1">
    <location>
        <begin position="1"/>
        <end position="23"/>
    </location>
</feature>
<gene>
    <name evidence="2" type="ORF">SAMN05444388_11832</name>
</gene>
<name>A0A1M5VKM5_FLAJO</name>
<evidence type="ECO:0000256" key="1">
    <source>
        <dbReference type="SAM" id="SignalP"/>
    </source>
</evidence>
<evidence type="ECO:0000313" key="2">
    <source>
        <dbReference type="EMBL" id="SHH75791.1"/>
    </source>
</evidence>
<dbReference type="EMBL" id="FQWH01000018">
    <property type="protein sequence ID" value="SHH75791.1"/>
    <property type="molecule type" value="Genomic_DNA"/>
</dbReference>
<sequence length="182" mass="21010">MKIQKIFALVFVSTLLFSCNFFTDNSPNRVFELIGLNANKIPQSFERVFKEYYQQKQNGSLQALADDQKTMRSSNCVDAVNFYYGNTFKEDIKKINALSKTDETEPIIKAGIELFEYAQEVQTNDFPKIAKMIDDGKSEEEINLAAKQLDDTKGIELDKKYKKVMDLLLPYADKHGVEYKRF</sequence>
<dbReference type="PROSITE" id="PS51257">
    <property type="entry name" value="PROKAR_LIPOPROTEIN"/>
    <property type="match status" value="1"/>
</dbReference>
<evidence type="ECO:0008006" key="4">
    <source>
        <dbReference type="Google" id="ProtNLM"/>
    </source>
</evidence>
<dbReference type="Proteomes" id="UP000184112">
    <property type="component" value="Unassembled WGS sequence"/>
</dbReference>